<keyword evidence="1" id="KW-1015">Disulfide bond</keyword>
<dbReference type="InterPro" id="IPR035976">
    <property type="entry name" value="Sushi/SCR/CCP_sf"/>
</dbReference>
<reference evidence="4 5" key="1">
    <citation type="journal article" date="2019" name="PLoS Biol.">
        <title>Sex chromosomes control vertical transmission of feminizing Wolbachia symbionts in an isopod.</title>
        <authorList>
            <person name="Becking T."/>
            <person name="Chebbi M.A."/>
            <person name="Giraud I."/>
            <person name="Moumen B."/>
            <person name="Laverre T."/>
            <person name="Caubet Y."/>
            <person name="Peccoud J."/>
            <person name="Gilbert C."/>
            <person name="Cordaux R."/>
        </authorList>
    </citation>
    <scope>NUCLEOTIDE SEQUENCE [LARGE SCALE GENOMIC DNA]</scope>
    <source>
        <strain evidence="4">ANa2</strain>
        <tissue evidence="4">Whole body excluding digestive tract and cuticle</tissue>
    </source>
</reference>
<dbReference type="InterPro" id="IPR000436">
    <property type="entry name" value="Sushi_SCR_CCP_dom"/>
</dbReference>
<keyword evidence="5" id="KW-1185">Reference proteome</keyword>
<dbReference type="Gene3D" id="2.10.70.10">
    <property type="entry name" value="Complement Module, domain 1"/>
    <property type="match status" value="2"/>
</dbReference>
<dbReference type="Pfam" id="PF00084">
    <property type="entry name" value="Sushi"/>
    <property type="match status" value="2"/>
</dbReference>
<comment type="caution">
    <text evidence="4">The sequence shown here is derived from an EMBL/GenBank/DDBJ whole genome shotgun (WGS) entry which is preliminary data.</text>
</comment>
<comment type="caution">
    <text evidence="2">Lacks conserved residue(s) required for the propagation of feature annotation.</text>
</comment>
<evidence type="ECO:0000313" key="4">
    <source>
        <dbReference type="EMBL" id="KAB7506890.1"/>
    </source>
</evidence>
<sequence length="171" mass="19516">MQCYDDYQYLSGEIRQNITCSILGWNTTGLEECVKKCNGSLSYGNANSTWDSTRTYFIGETGQLECNYGYQYLSGKMKQNVTCEVGGWDISHLEECYEKCTGGKFFGNANYTWDPLSYYSIGEVQQLECIEGYQYLSGERNQNITCSVEGWNTTDLKKCVPSKEIIYLTTF</sequence>
<dbReference type="PROSITE" id="PS50923">
    <property type="entry name" value="SUSHI"/>
    <property type="match status" value="1"/>
</dbReference>
<dbReference type="SUPFAM" id="SSF57535">
    <property type="entry name" value="Complement control module/SCR domain"/>
    <property type="match status" value="1"/>
</dbReference>
<keyword evidence="2" id="KW-0768">Sushi</keyword>
<feature type="non-terminal residue" evidence="4">
    <location>
        <position position="171"/>
    </location>
</feature>
<protein>
    <recommendedName>
        <fullName evidence="3">Sushi domain-containing protein</fullName>
    </recommendedName>
</protein>
<dbReference type="AlphaFoldDB" id="A0A5N5TL49"/>
<dbReference type="OrthoDB" id="6377932at2759"/>
<evidence type="ECO:0000256" key="1">
    <source>
        <dbReference type="ARBA" id="ARBA00023157"/>
    </source>
</evidence>
<accession>A0A5N5TL49</accession>
<evidence type="ECO:0000259" key="3">
    <source>
        <dbReference type="PROSITE" id="PS50923"/>
    </source>
</evidence>
<organism evidence="4 5">
    <name type="scientific">Armadillidium nasatum</name>
    <dbReference type="NCBI Taxonomy" id="96803"/>
    <lineage>
        <taxon>Eukaryota</taxon>
        <taxon>Metazoa</taxon>
        <taxon>Ecdysozoa</taxon>
        <taxon>Arthropoda</taxon>
        <taxon>Crustacea</taxon>
        <taxon>Multicrustacea</taxon>
        <taxon>Malacostraca</taxon>
        <taxon>Eumalacostraca</taxon>
        <taxon>Peracarida</taxon>
        <taxon>Isopoda</taxon>
        <taxon>Oniscidea</taxon>
        <taxon>Crinocheta</taxon>
        <taxon>Armadillidiidae</taxon>
        <taxon>Armadillidium</taxon>
    </lineage>
</organism>
<feature type="domain" description="Sushi" evidence="3">
    <location>
        <begin position="35"/>
        <end position="98"/>
    </location>
</feature>
<gene>
    <name evidence="4" type="ORF">Anas_00072</name>
</gene>
<dbReference type="EMBL" id="SEYY01000594">
    <property type="protein sequence ID" value="KAB7506890.1"/>
    <property type="molecule type" value="Genomic_DNA"/>
</dbReference>
<proteinExistence type="predicted"/>
<evidence type="ECO:0000313" key="5">
    <source>
        <dbReference type="Proteomes" id="UP000326759"/>
    </source>
</evidence>
<name>A0A5N5TL49_9CRUS</name>
<evidence type="ECO:0000256" key="2">
    <source>
        <dbReference type="PROSITE-ProRule" id="PRU00302"/>
    </source>
</evidence>
<dbReference type="Proteomes" id="UP000326759">
    <property type="component" value="Unassembled WGS sequence"/>
</dbReference>